<dbReference type="AlphaFoldDB" id="A0A1J7IEE1"/>
<name>A0A1J7IEE1_9PEZI</name>
<dbReference type="InParanoid" id="A0A1J7IEE1"/>
<evidence type="ECO:0000313" key="1">
    <source>
        <dbReference type="EMBL" id="OIW26071.1"/>
    </source>
</evidence>
<sequence length="123" mass="13523">MPKSLLCPLKLGSAECVQSACGAISAATAACACLCRDDTHTLRVESSRGNLQLDLLRRRPISSSVANIEVPHSQIPHVRRTARQAADQPRHFSTSVTRDRALQQREIEPFRRHASLCPVILLS</sequence>
<dbReference type="Proteomes" id="UP000182658">
    <property type="component" value="Unassembled WGS sequence"/>
</dbReference>
<proteinExistence type="predicted"/>
<dbReference type="EMBL" id="KV875101">
    <property type="protein sequence ID" value="OIW26071.1"/>
    <property type="molecule type" value="Genomic_DNA"/>
</dbReference>
<evidence type="ECO:0000313" key="2">
    <source>
        <dbReference type="Proteomes" id="UP000182658"/>
    </source>
</evidence>
<organism evidence="1 2">
    <name type="scientific">Coniochaeta ligniaria NRRL 30616</name>
    <dbReference type="NCBI Taxonomy" id="1408157"/>
    <lineage>
        <taxon>Eukaryota</taxon>
        <taxon>Fungi</taxon>
        <taxon>Dikarya</taxon>
        <taxon>Ascomycota</taxon>
        <taxon>Pezizomycotina</taxon>
        <taxon>Sordariomycetes</taxon>
        <taxon>Sordariomycetidae</taxon>
        <taxon>Coniochaetales</taxon>
        <taxon>Coniochaetaceae</taxon>
        <taxon>Coniochaeta</taxon>
    </lineage>
</organism>
<gene>
    <name evidence="1" type="ORF">CONLIGDRAFT_517267</name>
</gene>
<reference evidence="1 2" key="1">
    <citation type="submission" date="2016-10" db="EMBL/GenBank/DDBJ databases">
        <title>Draft genome sequence of Coniochaeta ligniaria NRRL30616, a lignocellulolytic fungus for bioabatement of inhibitors in plant biomass hydrolysates.</title>
        <authorList>
            <consortium name="DOE Joint Genome Institute"/>
            <person name="Jimenez D.J."/>
            <person name="Hector R.E."/>
            <person name="Riley R."/>
            <person name="Sun H."/>
            <person name="Grigoriev I.V."/>
            <person name="Van Elsas J.D."/>
            <person name="Nichols N.N."/>
        </authorList>
    </citation>
    <scope>NUCLEOTIDE SEQUENCE [LARGE SCALE GENOMIC DNA]</scope>
    <source>
        <strain evidence="1 2">NRRL 30616</strain>
    </source>
</reference>
<dbReference type="PROSITE" id="PS51257">
    <property type="entry name" value="PROKAR_LIPOPROTEIN"/>
    <property type="match status" value="1"/>
</dbReference>
<keyword evidence="2" id="KW-1185">Reference proteome</keyword>
<protein>
    <submittedName>
        <fullName evidence="1">Uncharacterized protein</fullName>
    </submittedName>
</protein>
<accession>A0A1J7IEE1</accession>